<evidence type="ECO:0000313" key="2">
    <source>
        <dbReference type="EMBL" id="TWI43339.1"/>
    </source>
</evidence>
<dbReference type="Pfam" id="PF06191">
    <property type="entry name" value="DUF995"/>
    <property type="match status" value="1"/>
</dbReference>
<proteinExistence type="predicted"/>
<dbReference type="AlphaFoldDB" id="A0A562PFZ5"/>
<dbReference type="EMBL" id="VLKT01000001">
    <property type="protein sequence ID" value="TWI43339.1"/>
    <property type="molecule type" value="Genomic_DNA"/>
</dbReference>
<evidence type="ECO:0000313" key="3">
    <source>
        <dbReference type="Proteomes" id="UP000317122"/>
    </source>
</evidence>
<sequence length="195" mass="22355">MAKPHCTNQEIGAAKTLRRWLLVTSCIFSTFAGPAQASSEDAVPPPEARVMTGVELYMLYHDKSWQWRDGVGWMRSDRRRFTAWTGSGQKFTWAEGRWIVTDGGRLCLDARWHSSSGVYPDKTCFSHKRHHDTIYQKREPSETWYVFKHPGFAKGDEFSKLVSKDLVSSELARIRAVIEPATPLPDAKINRRIQQ</sequence>
<dbReference type="OrthoDB" id="8071960at2"/>
<comment type="caution">
    <text evidence="2">The sequence shown here is derived from an EMBL/GenBank/DDBJ whole genome shotgun (WGS) entry which is preliminary data.</text>
</comment>
<evidence type="ECO:0000256" key="1">
    <source>
        <dbReference type="SAM" id="SignalP"/>
    </source>
</evidence>
<protein>
    <submittedName>
        <fullName evidence="2">Uncharacterized protein DUF995</fullName>
    </submittedName>
</protein>
<gene>
    <name evidence="2" type="ORF">IQ26_00301</name>
</gene>
<reference evidence="2 3" key="1">
    <citation type="journal article" date="2015" name="Stand. Genomic Sci.">
        <title>Genomic Encyclopedia of Bacterial and Archaeal Type Strains, Phase III: the genomes of soil and plant-associated and newly described type strains.</title>
        <authorList>
            <person name="Whitman W.B."/>
            <person name="Woyke T."/>
            <person name="Klenk H.P."/>
            <person name="Zhou Y."/>
            <person name="Lilburn T.G."/>
            <person name="Beck B.J."/>
            <person name="De Vos P."/>
            <person name="Vandamme P."/>
            <person name="Eisen J.A."/>
            <person name="Garrity G."/>
            <person name="Hugenholtz P."/>
            <person name="Kyrpides N.C."/>
        </authorList>
    </citation>
    <scope>NUCLEOTIDE SEQUENCE [LARGE SCALE GENOMIC DNA]</scope>
    <source>
        <strain evidence="2 3">CGMCC 1.2546</strain>
    </source>
</reference>
<keyword evidence="3" id="KW-1185">Reference proteome</keyword>
<feature type="chain" id="PRO_5022216639" evidence="1">
    <location>
        <begin position="38"/>
        <end position="195"/>
    </location>
</feature>
<feature type="signal peptide" evidence="1">
    <location>
        <begin position="1"/>
        <end position="37"/>
    </location>
</feature>
<organism evidence="2 3">
    <name type="scientific">Mesorhizobium tianshanense</name>
    <dbReference type="NCBI Taxonomy" id="39844"/>
    <lineage>
        <taxon>Bacteria</taxon>
        <taxon>Pseudomonadati</taxon>
        <taxon>Pseudomonadota</taxon>
        <taxon>Alphaproteobacteria</taxon>
        <taxon>Hyphomicrobiales</taxon>
        <taxon>Phyllobacteriaceae</taxon>
        <taxon>Mesorhizobium</taxon>
    </lineage>
</organism>
<dbReference type="InterPro" id="IPR009337">
    <property type="entry name" value="DUF995"/>
</dbReference>
<accession>A0A562PFZ5</accession>
<dbReference type="RefSeq" id="WP_145711589.1">
    <property type="nucleotide sequence ID" value="NZ_BSPF01000102.1"/>
</dbReference>
<name>A0A562PFZ5_9HYPH</name>
<keyword evidence="1" id="KW-0732">Signal</keyword>
<dbReference type="Proteomes" id="UP000317122">
    <property type="component" value="Unassembled WGS sequence"/>
</dbReference>